<dbReference type="AlphaFoldDB" id="A0A4C1Z4U1"/>
<keyword evidence="2" id="KW-1185">Reference proteome</keyword>
<comment type="caution">
    <text evidence="1">The sequence shown here is derived from an EMBL/GenBank/DDBJ whole genome shotgun (WGS) entry which is preliminary data.</text>
</comment>
<dbReference type="Proteomes" id="UP000299102">
    <property type="component" value="Unassembled WGS sequence"/>
</dbReference>
<gene>
    <name evidence="1" type="ORF">EVAR_103651_1</name>
</gene>
<name>A0A4C1Z4U1_EUMVA</name>
<evidence type="ECO:0000313" key="2">
    <source>
        <dbReference type="Proteomes" id="UP000299102"/>
    </source>
</evidence>
<protein>
    <submittedName>
        <fullName evidence="1">Uncharacterized protein</fullName>
    </submittedName>
</protein>
<proteinExistence type="predicted"/>
<reference evidence="1 2" key="1">
    <citation type="journal article" date="2019" name="Commun. Biol.">
        <title>The bagworm genome reveals a unique fibroin gene that provides high tensile strength.</title>
        <authorList>
            <person name="Kono N."/>
            <person name="Nakamura H."/>
            <person name="Ohtoshi R."/>
            <person name="Tomita M."/>
            <person name="Numata K."/>
            <person name="Arakawa K."/>
        </authorList>
    </citation>
    <scope>NUCLEOTIDE SEQUENCE [LARGE SCALE GENOMIC DNA]</scope>
</reference>
<accession>A0A4C1Z4U1</accession>
<evidence type="ECO:0000313" key="1">
    <source>
        <dbReference type="EMBL" id="GBP82203.1"/>
    </source>
</evidence>
<sequence>MDSRLLARDGDGQITLHADDIVNSNSSCKVRSGSDGRNFSIVVCPLKTFLAIALRLRKARLGQVVKVVSYANARSSKKEGESGLFVNRQRFLYCTGPGTFFCWFATAERDLQPAEL</sequence>
<organism evidence="1 2">
    <name type="scientific">Eumeta variegata</name>
    <name type="common">Bagworm moth</name>
    <name type="synonym">Eumeta japonica</name>
    <dbReference type="NCBI Taxonomy" id="151549"/>
    <lineage>
        <taxon>Eukaryota</taxon>
        <taxon>Metazoa</taxon>
        <taxon>Ecdysozoa</taxon>
        <taxon>Arthropoda</taxon>
        <taxon>Hexapoda</taxon>
        <taxon>Insecta</taxon>
        <taxon>Pterygota</taxon>
        <taxon>Neoptera</taxon>
        <taxon>Endopterygota</taxon>
        <taxon>Lepidoptera</taxon>
        <taxon>Glossata</taxon>
        <taxon>Ditrysia</taxon>
        <taxon>Tineoidea</taxon>
        <taxon>Psychidae</taxon>
        <taxon>Oiketicinae</taxon>
        <taxon>Eumeta</taxon>
    </lineage>
</organism>
<dbReference type="EMBL" id="BGZK01001554">
    <property type="protein sequence ID" value="GBP82203.1"/>
    <property type="molecule type" value="Genomic_DNA"/>
</dbReference>